<dbReference type="PROSITE" id="PS50068">
    <property type="entry name" value="LDLRA_2"/>
    <property type="match status" value="1"/>
</dbReference>
<accession>A0A915KTF1</accession>
<comment type="caution">
    <text evidence="2">Lacks conserved residue(s) required for the propagation of feature annotation.</text>
</comment>
<proteinExistence type="predicted"/>
<evidence type="ECO:0000256" key="1">
    <source>
        <dbReference type="ARBA" id="ARBA00023157"/>
    </source>
</evidence>
<keyword evidence="1 2" id="KW-1015">Disulfide bond</keyword>
<dbReference type="SUPFAM" id="SSF57424">
    <property type="entry name" value="LDL receptor-like module"/>
    <property type="match status" value="1"/>
</dbReference>
<feature type="disulfide bond" evidence="2">
    <location>
        <begin position="51"/>
        <end position="69"/>
    </location>
</feature>
<dbReference type="WBParaSite" id="nRc.2.0.1.t41756-RA">
    <property type="protein sequence ID" value="nRc.2.0.1.t41756-RA"/>
    <property type="gene ID" value="nRc.2.0.1.g41756"/>
</dbReference>
<dbReference type="CDD" id="cd00112">
    <property type="entry name" value="LDLa"/>
    <property type="match status" value="1"/>
</dbReference>
<dbReference type="AlphaFoldDB" id="A0A915KTF1"/>
<reference evidence="4" key="1">
    <citation type="submission" date="2022-11" db="UniProtKB">
        <authorList>
            <consortium name="WormBaseParasite"/>
        </authorList>
    </citation>
    <scope>IDENTIFICATION</scope>
</reference>
<evidence type="ECO:0000256" key="2">
    <source>
        <dbReference type="PROSITE-ProRule" id="PRU00124"/>
    </source>
</evidence>
<dbReference type="InterPro" id="IPR002172">
    <property type="entry name" value="LDrepeatLR_classA_rpt"/>
</dbReference>
<dbReference type="Proteomes" id="UP000887565">
    <property type="component" value="Unplaced"/>
</dbReference>
<dbReference type="Pfam" id="PF00057">
    <property type="entry name" value="Ldl_recept_a"/>
    <property type="match status" value="1"/>
</dbReference>
<evidence type="ECO:0000313" key="4">
    <source>
        <dbReference type="WBParaSite" id="nRc.2.0.1.t41756-RA"/>
    </source>
</evidence>
<dbReference type="Gene3D" id="4.10.400.10">
    <property type="entry name" value="Low-density Lipoprotein Receptor"/>
    <property type="match status" value="1"/>
</dbReference>
<protein>
    <submittedName>
        <fullName evidence="4">Uncharacterized protein</fullName>
    </submittedName>
</protein>
<sequence length="113" mass="12484">MLFHDEGLGFTERSNAMAFYAEAEQFLGWCLDGQIVYGFTSGSCAANQFDCGDGTCISNLLLYDCFPDCADGIDEECWPGMVKCDKCKCVNKNDLALKCSEGHCAFKPARCFR</sequence>
<organism evidence="3 4">
    <name type="scientific">Romanomermis culicivorax</name>
    <name type="common">Nematode worm</name>
    <dbReference type="NCBI Taxonomy" id="13658"/>
    <lineage>
        <taxon>Eukaryota</taxon>
        <taxon>Metazoa</taxon>
        <taxon>Ecdysozoa</taxon>
        <taxon>Nematoda</taxon>
        <taxon>Enoplea</taxon>
        <taxon>Dorylaimia</taxon>
        <taxon>Mermithida</taxon>
        <taxon>Mermithoidea</taxon>
        <taxon>Mermithidae</taxon>
        <taxon>Romanomermis</taxon>
    </lineage>
</organism>
<name>A0A915KTF1_ROMCU</name>
<evidence type="ECO:0000313" key="3">
    <source>
        <dbReference type="Proteomes" id="UP000887565"/>
    </source>
</evidence>
<dbReference type="InterPro" id="IPR036055">
    <property type="entry name" value="LDL_receptor-like_sf"/>
</dbReference>
<feature type="disulfide bond" evidence="2">
    <location>
        <begin position="44"/>
        <end position="56"/>
    </location>
</feature>
<keyword evidence="3" id="KW-1185">Reference proteome</keyword>